<evidence type="ECO:0000313" key="2">
    <source>
        <dbReference type="Proteomes" id="UP000326903"/>
    </source>
</evidence>
<keyword evidence="2" id="KW-1185">Reference proteome</keyword>
<dbReference type="EMBL" id="VYQF01000001">
    <property type="protein sequence ID" value="KAA9040595.1"/>
    <property type="molecule type" value="Genomic_DNA"/>
</dbReference>
<evidence type="ECO:0000313" key="1">
    <source>
        <dbReference type="EMBL" id="KAA9040595.1"/>
    </source>
</evidence>
<comment type="caution">
    <text evidence="1">The sequence shown here is derived from an EMBL/GenBank/DDBJ whole genome shotgun (WGS) entry which is preliminary data.</text>
</comment>
<gene>
    <name evidence="1" type="ORF">FW778_00705</name>
</gene>
<reference evidence="1 2" key="1">
    <citation type="submission" date="2019-09" db="EMBL/GenBank/DDBJ databases">
        <title>Draft genome sequence of Ginsengibacter sp. BR5-29.</title>
        <authorList>
            <person name="Im W.-T."/>
        </authorList>
    </citation>
    <scope>NUCLEOTIDE SEQUENCE [LARGE SCALE GENOMIC DNA]</scope>
    <source>
        <strain evidence="1 2">BR5-29</strain>
    </source>
</reference>
<accession>A0A5J5IHN9</accession>
<dbReference type="Proteomes" id="UP000326903">
    <property type="component" value="Unassembled WGS sequence"/>
</dbReference>
<protein>
    <submittedName>
        <fullName evidence="1">Uncharacterized protein</fullName>
    </submittedName>
</protein>
<dbReference type="AlphaFoldDB" id="A0A5J5IHN9"/>
<sequence>MHIEINDKTLLKNIQDVFSDFYPYLKIEFYNTRHKKYEGSMETDLIDPLTDIGSLRHKHVSGILEIQPFFKVADVEKEFQQHFKLSVQVFNKDKDGWRQTTEMDDFTLKELNQIGRNSSDEFIISDYEESFEEDAENPDGYINV</sequence>
<dbReference type="RefSeq" id="WP_150412655.1">
    <property type="nucleotide sequence ID" value="NZ_VYQF01000001.1"/>
</dbReference>
<organism evidence="1 2">
    <name type="scientific">Ginsengibacter hankyongi</name>
    <dbReference type="NCBI Taxonomy" id="2607284"/>
    <lineage>
        <taxon>Bacteria</taxon>
        <taxon>Pseudomonadati</taxon>
        <taxon>Bacteroidota</taxon>
        <taxon>Chitinophagia</taxon>
        <taxon>Chitinophagales</taxon>
        <taxon>Chitinophagaceae</taxon>
        <taxon>Ginsengibacter</taxon>
    </lineage>
</organism>
<name>A0A5J5IHN9_9BACT</name>
<proteinExistence type="predicted"/>